<dbReference type="InterPro" id="IPR008936">
    <property type="entry name" value="Rho_GTPase_activation_prot"/>
</dbReference>
<feature type="compositionally biased region" description="Polar residues" evidence="2">
    <location>
        <begin position="655"/>
        <end position="666"/>
    </location>
</feature>
<dbReference type="GO" id="GO:0005096">
    <property type="term" value="F:GTPase activator activity"/>
    <property type="evidence" value="ECO:0007669"/>
    <property type="project" value="UniProtKB-KW"/>
</dbReference>
<keyword evidence="5" id="KW-1185">Reference proteome</keyword>
<dbReference type="SMART" id="SM00324">
    <property type="entry name" value="RhoGAP"/>
    <property type="match status" value="1"/>
</dbReference>
<dbReference type="CDD" id="cd00159">
    <property type="entry name" value="RhoGAP"/>
    <property type="match status" value="1"/>
</dbReference>
<feature type="compositionally biased region" description="Basic and acidic residues" evidence="2">
    <location>
        <begin position="300"/>
        <end position="311"/>
    </location>
</feature>
<dbReference type="Gene3D" id="1.10.555.10">
    <property type="entry name" value="Rho GTPase activation protein"/>
    <property type="match status" value="1"/>
</dbReference>
<protein>
    <recommendedName>
        <fullName evidence="3">Rho-GAP domain-containing protein</fullName>
    </recommendedName>
</protein>
<evidence type="ECO:0000259" key="3">
    <source>
        <dbReference type="PROSITE" id="PS50238"/>
    </source>
</evidence>
<feature type="compositionally biased region" description="Basic and acidic residues" evidence="2">
    <location>
        <begin position="139"/>
        <end position="155"/>
    </location>
</feature>
<feature type="compositionally biased region" description="Low complexity" evidence="2">
    <location>
        <begin position="602"/>
        <end position="614"/>
    </location>
</feature>
<dbReference type="SUPFAM" id="SSF48350">
    <property type="entry name" value="GTPase activation domain, GAP"/>
    <property type="match status" value="1"/>
</dbReference>
<dbReference type="PANTHER" id="PTHR23176">
    <property type="entry name" value="RHO/RAC/CDC GTPASE-ACTIVATING PROTEIN"/>
    <property type="match status" value="1"/>
</dbReference>
<reference evidence="5" key="2">
    <citation type="journal article" date="2018" name="Nat. Commun.">
        <title>Extreme sensitivity to ultraviolet light in the fungal pathogen causing white-nose syndrome of bats.</title>
        <authorList>
            <person name="Palmer J.M."/>
            <person name="Drees K.P."/>
            <person name="Foster J.T."/>
            <person name="Lindner D.L."/>
        </authorList>
    </citation>
    <scope>NUCLEOTIDE SEQUENCE [LARGE SCALE GENOMIC DNA]</scope>
    <source>
        <strain evidence="5">UAMH 10579</strain>
    </source>
</reference>
<dbReference type="Pfam" id="PF00620">
    <property type="entry name" value="RhoGAP"/>
    <property type="match status" value="1"/>
</dbReference>
<dbReference type="STRING" id="342668.A0A1B8G694"/>
<accession>A0A1B8G694</accession>
<dbReference type="EMBL" id="KV460306">
    <property type="protein sequence ID" value="OBT91330.1"/>
    <property type="molecule type" value="Genomic_DNA"/>
</dbReference>
<reference evidence="4 5" key="1">
    <citation type="submission" date="2016-03" db="EMBL/GenBank/DDBJ databases">
        <title>Comparative genomics of Pseudogymnoascus destructans, the fungus causing white-nose syndrome of bats.</title>
        <authorList>
            <person name="Palmer J.M."/>
            <person name="Drees K.P."/>
            <person name="Foster J.T."/>
            <person name="Lindner D.L."/>
        </authorList>
    </citation>
    <scope>NUCLEOTIDE SEQUENCE [LARGE SCALE GENOMIC DNA]</scope>
    <source>
        <strain evidence="4 5">UAMH 10579</strain>
    </source>
</reference>
<feature type="compositionally biased region" description="Polar residues" evidence="2">
    <location>
        <begin position="187"/>
        <end position="203"/>
    </location>
</feature>
<dbReference type="OrthoDB" id="185175at2759"/>
<dbReference type="PANTHER" id="PTHR23176:SF125">
    <property type="entry name" value="GTPASE ACTIVATOR (BEM2), PUTATIVE (AFU_ORTHOLOGUE AFUA_7G04450)-RELATED"/>
    <property type="match status" value="1"/>
</dbReference>
<sequence length="698" mass="77152">MVRKPTPLVFTSTASSNDGSSASASAINEPPQSAHSVKSPGTPRSFRFSKKPSLAADNPENLLEMQAPEQQQHQFPQSARIPSSPHLDSLGNNQQQAAPDGSTIPEGQRAYTPSTSPQRTGFFANMKASKSSNRLQQAEAKRPATRDRTISKDSVHQGGPGAVASSDAPNNKPRDDRSTTRRPVATPSRSEPQLNTYADSTPVDTVGAGAQTNHNSASRRPKPKGFNLLRRTSSIRNDSEPMSPGESSTLSPNDQDRQQVLEGLRTAPLRADNDRTFRELIKNSNSRNRSADRQPPAQRPEVRREPKDTHRGTPSISMSRDNGGTSLMNSLKGAGTKAASSFGRNFFGKSARSGSTNEKEGPIDDEHYVLKVLNLPLIEQTRVSRISKQLETSRDKTEFWMPSFPWRAIDYLNYRGTDAEGLYRVPGSGPQIRKWQRKFDEDLDVDLFAQTDLYDINIVGSMLKSWLRELPDELFPKDAQERVSKESPNCEDVPQVLIDELSNLPPYNYYLLFAITCHLSLVLEHREANKMNYQNLTVCFLPCMRMDAYCFRFLVVKWRDCWKGCNTEAVWLEKEARWREEANGTKVVDDGRTSIAIDDRNVSSSDSSNPSSLNRGNQQRPAQSQEQPAKTSTATAAPAENERPGYQYAREAPASGTTNGGSSLSAADQRGLGGGREMLLPIQPMSPMYMPGSALDSS</sequence>
<dbReference type="GO" id="GO:0007165">
    <property type="term" value="P:signal transduction"/>
    <property type="evidence" value="ECO:0007669"/>
    <property type="project" value="InterPro"/>
</dbReference>
<keyword evidence="1" id="KW-0343">GTPase activation</keyword>
<feature type="compositionally biased region" description="Polar residues" evidence="2">
    <location>
        <begin position="312"/>
        <end position="329"/>
    </location>
</feature>
<feature type="region of interest" description="Disordered" evidence="2">
    <location>
        <begin position="590"/>
        <end position="698"/>
    </location>
</feature>
<feature type="compositionally biased region" description="Low complexity" evidence="2">
    <location>
        <begin position="12"/>
        <end position="26"/>
    </location>
</feature>
<feature type="compositionally biased region" description="Basic and acidic residues" evidence="2">
    <location>
        <begin position="271"/>
        <end position="281"/>
    </location>
</feature>
<dbReference type="GeneID" id="28844051"/>
<dbReference type="RefSeq" id="XP_018125063.1">
    <property type="nucleotide sequence ID" value="XM_018280058.2"/>
</dbReference>
<organism evidence="4 5">
    <name type="scientific">Pseudogymnoascus verrucosus</name>
    <dbReference type="NCBI Taxonomy" id="342668"/>
    <lineage>
        <taxon>Eukaryota</taxon>
        <taxon>Fungi</taxon>
        <taxon>Dikarya</taxon>
        <taxon>Ascomycota</taxon>
        <taxon>Pezizomycotina</taxon>
        <taxon>Leotiomycetes</taxon>
        <taxon>Thelebolales</taxon>
        <taxon>Thelebolaceae</taxon>
        <taxon>Pseudogymnoascus</taxon>
    </lineage>
</organism>
<evidence type="ECO:0000313" key="5">
    <source>
        <dbReference type="Proteomes" id="UP000091956"/>
    </source>
</evidence>
<feature type="compositionally biased region" description="Low complexity" evidence="2">
    <location>
        <begin position="628"/>
        <end position="639"/>
    </location>
</feature>
<dbReference type="InterPro" id="IPR000198">
    <property type="entry name" value="RhoGAP_dom"/>
</dbReference>
<feature type="region of interest" description="Disordered" evidence="2">
    <location>
        <begin position="1"/>
        <end position="332"/>
    </location>
</feature>
<dbReference type="AlphaFoldDB" id="A0A1B8G694"/>
<feature type="compositionally biased region" description="Basic and acidic residues" evidence="2">
    <location>
        <begin position="590"/>
        <end position="601"/>
    </location>
</feature>
<proteinExistence type="predicted"/>
<feature type="domain" description="Rho-GAP" evidence="3">
    <location>
        <begin position="388"/>
        <end position="579"/>
    </location>
</feature>
<evidence type="ECO:0000313" key="4">
    <source>
        <dbReference type="EMBL" id="OBT91330.1"/>
    </source>
</evidence>
<feature type="compositionally biased region" description="Low complexity" evidence="2">
    <location>
        <begin position="66"/>
        <end position="77"/>
    </location>
</feature>
<dbReference type="GO" id="GO:0005938">
    <property type="term" value="C:cell cortex"/>
    <property type="evidence" value="ECO:0007669"/>
    <property type="project" value="UniProtKB-ARBA"/>
</dbReference>
<name>A0A1B8G694_9PEZI</name>
<feature type="compositionally biased region" description="Polar residues" evidence="2">
    <location>
        <begin position="615"/>
        <end position="627"/>
    </location>
</feature>
<evidence type="ECO:0000256" key="1">
    <source>
        <dbReference type="ARBA" id="ARBA00022468"/>
    </source>
</evidence>
<dbReference type="PROSITE" id="PS50238">
    <property type="entry name" value="RHOGAP"/>
    <property type="match status" value="1"/>
</dbReference>
<dbReference type="Proteomes" id="UP000091956">
    <property type="component" value="Unassembled WGS sequence"/>
</dbReference>
<dbReference type="InterPro" id="IPR050729">
    <property type="entry name" value="Rho-GAP"/>
</dbReference>
<evidence type="ECO:0000256" key="2">
    <source>
        <dbReference type="SAM" id="MobiDB-lite"/>
    </source>
</evidence>
<gene>
    <name evidence="4" type="ORF">VE01_10665</name>
</gene>